<organism evidence="3 4">
    <name type="scientific">Nocardioides ginsengisegetis</name>
    <dbReference type="NCBI Taxonomy" id="661491"/>
    <lineage>
        <taxon>Bacteria</taxon>
        <taxon>Bacillati</taxon>
        <taxon>Actinomycetota</taxon>
        <taxon>Actinomycetes</taxon>
        <taxon>Propionibacteriales</taxon>
        <taxon>Nocardioidaceae</taxon>
        <taxon>Nocardioides</taxon>
    </lineage>
</organism>
<evidence type="ECO:0000256" key="2">
    <source>
        <dbReference type="SAM" id="Phobius"/>
    </source>
</evidence>
<keyword evidence="2" id="KW-0812">Transmembrane</keyword>
<keyword evidence="2" id="KW-0472">Membrane</keyword>
<feature type="compositionally biased region" description="Low complexity" evidence="1">
    <location>
        <begin position="119"/>
        <end position="134"/>
    </location>
</feature>
<dbReference type="RefSeq" id="WP_182541707.1">
    <property type="nucleotide sequence ID" value="NZ_JACGXA010000003.1"/>
</dbReference>
<accession>A0A7W3J3K0</accession>
<dbReference type="AlphaFoldDB" id="A0A7W3J3K0"/>
<feature type="region of interest" description="Disordered" evidence="1">
    <location>
        <begin position="94"/>
        <end position="134"/>
    </location>
</feature>
<name>A0A7W3J3K0_9ACTN</name>
<comment type="caution">
    <text evidence="3">The sequence shown here is derived from an EMBL/GenBank/DDBJ whole genome shotgun (WGS) entry which is preliminary data.</text>
</comment>
<dbReference type="EMBL" id="JACGXA010000003">
    <property type="protein sequence ID" value="MBA8805668.1"/>
    <property type="molecule type" value="Genomic_DNA"/>
</dbReference>
<feature type="transmembrane region" description="Helical" evidence="2">
    <location>
        <begin position="71"/>
        <end position="91"/>
    </location>
</feature>
<evidence type="ECO:0000313" key="3">
    <source>
        <dbReference type="EMBL" id="MBA8805668.1"/>
    </source>
</evidence>
<keyword evidence="2" id="KW-1133">Transmembrane helix</keyword>
<gene>
    <name evidence="3" type="ORF">FB382_004013</name>
</gene>
<protein>
    <submittedName>
        <fullName evidence="3">Uncharacterized protein</fullName>
    </submittedName>
</protein>
<evidence type="ECO:0000313" key="4">
    <source>
        <dbReference type="Proteomes" id="UP000580910"/>
    </source>
</evidence>
<dbReference type="Proteomes" id="UP000580910">
    <property type="component" value="Unassembled WGS sequence"/>
</dbReference>
<evidence type="ECO:0000256" key="1">
    <source>
        <dbReference type="SAM" id="MobiDB-lite"/>
    </source>
</evidence>
<sequence length="239" mass="24922">MSREPHEPDLTPEQEQEVRRLLADARHTAPIPEDVATRLDRVLGELARGEHPIPVPAPVVQLASHRRRRAASMLVAAAAVVAVGVGLGQVVGGGSDSGSGAASSADSAREVPMTAQKDAPSSESALAGSAAGDSVDSYALPRPVRVREQHFSADVRHARRLLRSTLRSTQDQSFDGTSASTAVGPCPRGDWGSGRLVPATYDGQQAVLVFRAVAGDTQVVDLFACGSDVALRSITLPAP</sequence>
<reference evidence="3 4" key="1">
    <citation type="submission" date="2020-07" db="EMBL/GenBank/DDBJ databases">
        <title>Sequencing the genomes of 1000 actinobacteria strains.</title>
        <authorList>
            <person name="Klenk H.-P."/>
        </authorList>
    </citation>
    <scope>NUCLEOTIDE SEQUENCE [LARGE SCALE GENOMIC DNA]</scope>
    <source>
        <strain evidence="3 4">DSM 21349</strain>
    </source>
</reference>
<keyword evidence="4" id="KW-1185">Reference proteome</keyword>
<proteinExistence type="predicted"/>